<keyword evidence="2" id="KW-1185">Reference proteome</keyword>
<dbReference type="AlphaFoldDB" id="A0A271J5T7"/>
<dbReference type="EMBL" id="MQWD01000001">
    <property type="protein sequence ID" value="PAP78039.1"/>
    <property type="molecule type" value="Genomic_DNA"/>
</dbReference>
<gene>
    <name evidence="1" type="ORF">BSZ37_17125</name>
</gene>
<dbReference type="OrthoDB" id="9874098at2"/>
<sequence>MGQQQLLLLVIGVVLVALSISAAFPMLDKGFRQDEADALLDRGLAITGSAVQWKITQDPYNGGNMSYERLAEGGLQTLGLDSTTVRGRFRITEATPTRLEVTGVSDRYEGVAVRMFIDQYDVVGSDISFDGEIGLDDEPGTDA</sequence>
<accession>A0A271J5T7</accession>
<name>A0A271J5T7_9BACT</name>
<organism evidence="1 2">
    <name type="scientific">Rubrivirga marina</name>
    <dbReference type="NCBI Taxonomy" id="1196024"/>
    <lineage>
        <taxon>Bacteria</taxon>
        <taxon>Pseudomonadati</taxon>
        <taxon>Rhodothermota</taxon>
        <taxon>Rhodothermia</taxon>
        <taxon>Rhodothermales</taxon>
        <taxon>Rubricoccaceae</taxon>
        <taxon>Rubrivirga</taxon>
    </lineage>
</organism>
<evidence type="ECO:0000313" key="2">
    <source>
        <dbReference type="Proteomes" id="UP000216339"/>
    </source>
</evidence>
<proteinExistence type="predicted"/>
<comment type="caution">
    <text evidence="1">The sequence shown here is derived from an EMBL/GenBank/DDBJ whole genome shotgun (WGS) entry which is preliminary data.</text>
</comment>
<protein>
    <submittedName>
        <fullName evidence="1">Uncharacterized protein</fullName>
    </submittedName>
</protein>
<dbReference type="RefSeq" id="WP_095511709.1">
    <property type="nucleotide sequence ID" value="NZ_MQWD01000001.1"/>
</dbReference>
<dbReference type="Proteomes" id="UP000216339">
    <property type="component" value="Unassembled WGS sequence"/>
</dbReference>
<evidence type="ECO:0000313" key="1">
    <source>
        <dbReference type="EMBL" id="PAP78039.1"/>
    </source>
</evidence>
<reference evidence="1 2" key="1">
    <citation type="submission" date="2016-11" db="EMBL/GenBank/DDBJ databases">
        <title>Study of marine rhodopsin-containing bacteria.</title>
        <authorList>
            <person name="Yoshizawa S."/>
            <person name="Kumagai Y."/>
            <person name="Kogure K."/>
        </authorList>
    </citation>
    <scope>NUCLEOTIDE SEQUENCE [LARGE SCALE GENOMIC DNA]</scope>
    <source>
        <strain evidence="1 2">SAORIC-28</strain>
    </source>
</reference>